<protein>
    <submittedName>
        <fullName evidence="3">Amidohydrolase family protein</fullName>
    </submittedName>
</protein>
<evidence type="ECO:0000259" key="2">
    <source>
        <dbReference type="Pfam" id="PF01979"/>
    </source>
</evidence>
<feature type="signal peptide" evidence="1">
    <location>
        <begin position="1"/>
        <end position="44"/>
    </location>
</feature>
<dbReference type="Proteomes" id="UP000471147">
    <property type="component" value="Unassembled WGS sequence"/>
</dbReference>
<evidence type="ECO:0000313" key="4">
    <source>
        <dbReference type="Proteomes" id="UP000471147"/>
    </source>
</evidence>
<dbReference type="SUPFAM" id="SSF51556">
    <property type="entry name" value="Metallo-dependent hydrolases"/>
    <property type="match status" value="1"/>
</dbReference>
<keyword evidence="3" id="KW-0378">Hydrolase</keyword>
<dbReference type="PANTHER" id="PTHR43135:SF3">
    <property type="entry name" value="ALPHA-D-RIBOSE 1-METHYLPHOSPHONATE 5-TRIPHOSPHATE DIPHOSPHATASE"/>
    <property type="match status" value="1"/>
</dbReference>
<feature type="domain" description="Amidohydrolase-related" evidence="2">
    <location>
        <begin position="100"/>
        <end position="448"/>
    </location>
</feature>
<dbReference type="PANTHER" id="PTHR43135">
    <property type="entry name" value="ALPHA-D-RIBOSE 1-METHYLPHOSPHONATE 5-TRIPHOSPHATE DIPHOSPHATASE"/>
    <property type="match status" value="1"/>
</dbReference>
<proteinExistence type="predicted"/>
<dbReference type="InterPro" id="IPR006680">
    <property type="entry name" value="Amidohydro-rel"/>
</dbReference>
<dbReference type="InterPro" id="IPR011059">
    <property type="entry name" value="Metal-dep_hydrolase_composite"/>
</dbReference>
<dbReference type="EMBL" id="SDWJ01000001">
    <property type="protein sequence ID" value="MVZ96938.1"/>
    <property type="molecule type" value="Genomic_DNA"/>
</dbReference>
<dbReference type="InterPro" id="IPR032466">
    <property type="entry name" value="Metal_Hydrolase"/>
</dbReference>
<dbReference type="Gene3D" id="2.30.40.10">
    <property type="entry name" value="Urease, subunit C, domain 1"/>
    <property type="match status" value="1"/>
</dbReference>
<organism evidence="3 4">
    <name type="scientific">Sphingorhabdus profundilacus</name>
    <dbReference type="NCBI Taxonomy" id="2509718"/>
    <lineage>
        <taxon>Bacteria</taxon>
        <taxon>Pseudomonadati</taxon>
        <taxon>Pseudomonadota</taxon>
        <taxon>Alphaproteobacteria</taxon>
        <taxon>Sphingomonadales</taxon>
        <taxon>Sphingomonadaceae</taxon>
        <taxon>Sphingorhabdus</taxon>
    </lineage>
</organism>
<sequence length="450" mass="48400">MFLPSCQNRIAAGCKNMKRNVNFGTKARILALCSAALFTTAANAQNIVITADKMVDVLTGKVVEYPAIFVGEDGRISSIADARTVKWSSDVKHINLSGKTLLPGLIDMHVHLDSPADIGGYRGLEFTDSFWGMASVGNAHAMLKAGFTTVRNVGSANRNDIGLKQAIENGYAVGPRIVPAGYALGATGGHCDSTFLPPSLEKAEKEEGIADSPDELRYQVRRQRKYGAEVIKVCATGGVFSRNTEPGQQQLSESELRVIADEAHQWGLRVAAHAHGGDGIKAAIKAGIDTIEHASLVDDEGIKLAAARIRPVWFSMDIYNTEYTQAEGAKNGVLEDNLRKDREVAQIQRDNFRKAHKSGVKMVFGSDAGVMPHGDVGKQFRVMVEYGMTPLEAIQAATRNGALALGREKDVGAIEVGRYADIIAVDGNPLTNVRELESVDAVVKSGKLIE</sequence>
<gene>
    <name evidence="3" type="ORF">EUU23_04365</name>
</gene>
<dbReference type="Pfam" id="PF01979">
    <property type="entry name" value="Amidohydro_1"/>
    <property type="match status" value="1"/>
</dbReference>
<feature type="chain" id="PRO_5026084728" evidence="1">
    <location>
        <begin position="45"/>
        <end position="450"/>
    </location>
</feature>
<comment type="caution">
    <text evidence="3">The sequence shown here is derived from an EMBL/GenBank/DDBJ whole genome shotgun (WGS) entry which is preliminary data.</text>
</comment>
<dbReference type="OrthoDB" id="9782972at2"/>
<dbReference type="AlphaFoldDB" id="A0A6I4M395"/>
<dbReference type="InterPro" id="IPR057744">
    <property type="entry name" value="OTAase-like"/>
</dbReference>
<dbReference type="CDD" id="cd01299">
    <property type="entry name" value="Met_dep_hydrolase_A"/>
    <property type="match status" value="1"/>
</dbReference>
<evidence type="ECO:0000313" key="3">
    <source>
        <dbReference type="EMBL" id="MVZ96938.1"/>
    </source>
</evidence>
<dbReference type="SUPFAM" id="SSF51338">
    <property type="entry name" value="Composite domain of metallo-dependent hydrolases"/>
    <property type="match status" value="1"/>
</dbReference>
<accession>A0A6I4M395</accession>
<name>A0A6I4M395_9SPHN</name>
<reference evidence="3 4" key="1">
    <citation type="submission" date="2019-01" db="EMBL/GenBank/DDBJ databases">
        <title>Sphingorhabdus lacus sp.nov., isolated from an oligotrophic freshwater lake.</title>
        <authorList>
            <person name="Park M."/>
        </authorList>
    </citation>
    <scope>NUCLEOTIDE SEQUENCE [LARGE SCALE GENOMIC DNA]</scope>
    <source>
        <strain evidence="3 4">IMCC26285</strain>
    </source>
</reference>
<keyword evidence="4" id="KW-1185">Reference proteome</keyword>
<keyword evidence="1" id="KW-0732">Signal</keyword>
<dbReference type="GO" id="GO:0016810">
    <property type="term" value="F:hydrolase activity, acting on carbon-nitrogen (but not peptide) bonds"/>
    <property type="evidence" value="ECO:0007669"/>
    <property type="project" value="InterPro"/>
</dbReference>
<dbReference type="Gene3D" id="3.20.20.140">
    <property type="entry name" value="Metal-dependent hydrolases"/>
    <property type="match status" value="1"/>
</dbReference>
<dbReference type="InterPro" id="IPR051781">
    <property type="entry name" value="Metallo-dep_Hydrolase"/>
</dbReference>
<evidence type="ECO:0000256" key="1">
    <source>
        <dbReference type="SAM" id="SignalP"/>
    </source>
</evidence>